<organism evidence="9 10">
    <name type="scientific">Ferrimonas sediminicola</name>
    <dbReference type="NCBI Taxonomy" id="2569538"/>
    <lineage>
        <taxon>Bacteria</taxon>
        <taxon>Pseudomonadati</taxon>
        <taxon>Pseudomonadota</taxon>
        <taxon>Gammaproteobacteria</taxon>
        <taxon>Alteromonadales</taxon>
        <taxon>Ferrimonadaceae</taxon>
        <taxon>Ferrimonas</taxon>
    </lineage>
</organism>
<dbReference type="SMART" id="SM00849">
    <property type="entry name" value="Lactamase_B"/>
    <property type="match status" value="1"/>
</dbReference>
<comment type="subunit">
    <text evidence="7">Monomer.</text>
</comment>
<feature type="domain" description="Metallo-beta-lactamase" evidence="8">
    <location>
        <begin position="11"/>
        <end position="166"/>
    </location>
</feature>
<feature type="binding site" evidence="7">
    <location>
        <position position="128"/>
    </location>
    <ligand>
        <name>Zn(2+)</name>
        <dbReference type="ChEBI" id="CHEBI:29105"/>
        <label>1</label>
    </ligand>
</feature>
<dbReference type="AlphaFoldDB" id="A0A4U1BEZ9"/>
<feature type="binding site" evidence="7">
    <location>
        <position position="57"/>
    </location>
    <ligand>
        <name>Zn(2+)</name>
        <dbReference type="ChEBI" id="CHEBI:29105"/>
        <label>2</label>
    </ligand>
</feature>
<evidence type="ECO:0000313" key="9">
    <source>
        <dbReference type="EMBL" id="TKB48570.1"/>
    </source>
</evidence>
<dbReference type="PANTHER" id="PTHR43705">
    <property type="entry name" value="HYDROXYACYLGLUTATHIONE HYDROLASE"/>
    <property type="match status" value="1"/>
</dbReference>
<dbReference type="HAMAP" id="MF_01374">
    <property type="entry name" value="Glyoxalase_2"/>
    <property type="match status" value="1"/>
</dbReference>
<gene>
    <name evidence="7 9" type="primary">gloB</name>
    <name evidence="9" type="ORF">FCL40_11855</name>
</gene>
<dbReference type="UniPathway" id="UPA00619">
    <property type="reaction ID" value="UER00676"/>
</dbReference>
<dbReference type="SUPFAM" id="SSF56281">
    <property type="entry name" value="Metallo-hydrolase/oxidoreductase"/>
    <property type="match status" value="1"/>
</dbReference>
<keyword evidence="4 7" id="KW-0479">Metal-binding</keyword>
<evidence type="ECO:0000256" key="2">
    <source>
        <dbReference type="ARBA" id="ARBA00004963"/>
    </source>
</evidence>
<evidence type="ECO:0000256" key="5">
    <source>
        <dbReference type="ARBA" id="ARBA00022801"/>
    </source>
</evidence>
<dbReference type="CDD" id="cd07723">
    <property type="entry name" value="hydroxyacylglutathione_hydrolase_MBL-fold"/>
    <property type="match status" value="1"/>
</dbReference>
<keyword evidence="6 7" id="KW-0862">Zinc</keyword>
<dbReference type="Proteomes" id="UP000305674">
    <property type="component" value="Unassembled WGS sequence"/>
</dbReference>
<dbReference type="InterPro" id="IPR032282">
    <property type="entry name" value="HAGH_C"/>
</dbReference>
<name>A0A4U1BEZ9_9GAMM</name>
<dbReference type="InterPro" id="IPR035680">
    <property type="entry name" value="Clx_II_MBL"/>
</dbReference>
<comment type="function">
    <text evidence="7">Thiolesterase that catalyzes the hydrolysis of S-D-lactoyl-glutathione to form glutathione and D-lactic acid.</text>
</comment>
<dbReference type="InterPro" id="IPR036866">
    <property type="entry name" value="RibonucZ/Hydroxyglut_hydro"/>
</dbReference>
<dbReference type="EMBL" id="SWCI01000007">
    <property type="protein sequence ID" value="TKB48570.1"/>
    <property type="molecule type" value="Genomic_DNA"/>
</dbReference>
<dbReference type="Gene3D" id="3.60.15.10">
    <property type="entry name" value="Ribonuclease Z/Hydroxyacylglutathione hydrolase-like"/>
    <property type="match status" value="1"/>
</dbReference>
<comment type="pathway">
    <text evidence="2 7">Secondary metabolite metabolism; methylglyoxal degradation; (R)-lactate from methylglyoxal: step 2/2.</text>
</comment>
<dbReference type="Pfam" id="PF16123">
    <property type="entry name" value="HAGH_C"/>
    <property type="match status" value="1"/>
</dbReference>
<dbReference type="GO" id="GO:0004416">
    <property type="term" value="F:hydroxyacylglutathione hydrolase activity"/>
    <property type="evidence" value="ECO:0007669"/>
    <property type="project" value="UniProtKB-UniRule"/>
</dbReference>
<dbReference type="GO" id="GO:0019243">
    <property type="term" value="P:methylglyoxal catabolic process to D-lactate via S-lactoyl-glutathione"/>
    <property type="evidence" value="ECO:0007669"/>
    <property type="project" value="UniProtKB-UniRule"/>
</dbReference>
<feature type="binding site" evidence="7">
    <location>
        <position position="111"/>
    </location>
    <ligand>
        <name>Zn(2+)</name>
        <dbReference type="ChEBI" id="CHEBI:29105"/>
        <label>1</label>
    </ligand>
</feature>
<evidence type="ECO:0000259" key="8">
    <source>
        <dbReference type="SMART" id="SM00849"/>
    </source>
</evidence>
<evidence type="ECO:0000256" key="6">
    <source>
        <dbReference type="ARBA" id="ARBA00022833"/>
    </source>
</evidence>
<comment type="similarity">
    <text evidence="3 7">Belongs to the metallo-beta-lactamase superfamily. Glyoxalase II family.</text>
</comment>
<proteinExistence type="inferred from homology"/>
<dbReference type="InterPro" id="IPR017782">
    <property type="entry name" value="Hydroxyacylglutathione_Hdrlase"/>
</dbReference>
<keyword evidence="10" id="KW-1185">Reference proteome</keyword>
<dbReference type="InterPro" id="IPR001279">
    <property type="entry name" value="Metallo-B-lactamas"/>
</dbReference>
<comment type="caution">
    <text evidence="9">The sequence shown here is derived from an EMBL/GenBank/DDBJ whole genome shotgun (WGS) entry which is preliminary data.</text>
</comment>
<feature type="binding site" evidence="7">
    <location>
        <position position="52"/>
    </location>
    <ligand>
        <name>Zn(2+)</name>
        <dbReference type="ChEBI" id="CHEBI:29105"/>
        <label>1</label>
    </ligand>
</feature>
<dbReference type="Pfam" id="PF00753">
    <property type="entry name" value="Lactamase_B"/>
    <property type="match status" value="1"/>
</dbReference>
<comment type="catalytic activity">
    <reaction evidence="1 7">
        <text>an S-(2-hydroxyacyl)glutathione + H2O = a 2-hydroxy carboxylate + glutathione + H(+)</text>
        <dbReference type="Rhea" id="RHEA:21864"/>
        <dbReference type="ChEBI" id="CHEBI:15377"/>
        <dbReference type="ChEBI" id="CHEBI:15378"/>
        <dbReference type="ChEBI" id="CHEBI:57925"/>
        <dbReference type="ChEBI" id="CHEBI:58896"/>
        <dbReference type="ChEBI" id="CHEBI:71261"/>
        <dbReference type="EC" id="3.1.2.6"/>
    </reaction>
</comment>
<sequence length="254" mass="27734">MSISPIPAFDDNYIWCLSATDHAWVVDPGDGDAAAAYLLEQGLELGGVLITHHHSDHVAGVATLKRHWPDAEVVVPVNSPFQGGTQTVSEGSRILLEGLHQIATVTLCPGHTLDHCAYQVGHHLFCGDTLFSGGCGRLFEGSAEQMHDSLHKLRMLGASTLLYPAHEYTLANLAFAQAVEPDNEQLQAYQLRCSKLRQDGIPTLPTSMANELAINPFLRSHLPQVQAAAERHSGHPCQDSLACFTQLRAWKDRF</sequence>
<evidence type="ECO:0000256" key="4">
    <source>
        <dbReference type="ARBA" id="ARBA00022723"/>
    </source>
</evidence>
<dbReference type="PANTHER" id="PTHR43705:SF1">
    <property type="entry name" value="HYDROXYACYLGLUTATHIONE HYDROLASE GLOB"/>
    <property type="match status" value="1"/>
</dbReference>
<evidence type="ECO:0000256" key="3">
    <source>
        <dbReference type="ARBA" id="ARBA00006759"/>
    </source>
</evidence>
<feature type="binding site" evidence="7">
    <location>
        <position position="54"/>
    </location>
    <ligand>
        <name>Zn(2+)</name>
        <dbReference type="ChEBI" id="CHEBI:29105"/>
        <label>1</label>
    </ligand>
</feature>
<dbReference type="OrthoDB" id="9802248at2"/>
<accession>A0A4U1BEZ9</accession>
<reference evidence="9 10" key="1">
    <citation type="submission" date="2019-04" db="EMBL/GenBank/DDBJ databases">
        <authorList>
            <person name="Hwang J.C."/>
        </authorList>
    </citation>
    <scope>NUCLEOTIDE SEQUENCE [LARGE SCALE GENOMIC DNA]</scope>
    <source>
        <strain evidence="9 10">IMCC35001</strain>
    </source>
</reference>
<evidence type="ECO:0000256" key="1">
    <source>
        <dbReference type="ARBA" id="ARBA00001623"/>
    </source>
</evidence>
<protein>
    <recommendedName>
        <fullName evidence="7">Hydroxyacylglutathione hydrolase</fullName>
        <ecNumber evidence="7">3.1.2.6</ecNumber>
    </recommendedName>
    <alternativeName>
        <fullName evidence="7">Glyoxalase II</fullName>
        <shortName evidence="7">Glx II</shortName>
    </alternativeName>
</protein>
<feature type="binding site" evidence="7">
    <location>
        <position position="166"/>
    </location>
    <ligand>
        <name>Zn(2+)</name>
        <dbReference type="ChEBI" id="CHEBI:29105"/>
        <label>2</label>
    </ligand>
</feature>
<feature type="binding site" evidence="7">
    <location>
        <position position="56"/>
    </location>
    <ligand>
        <name>Zn(2+)</name>
        <dbReference type="ChEBI" id="CHEBI:29105"/>
        <label>2</label>
    </ligand>
</feature>
<comment type="cofactor">
    <cofactor evidence="7">
        <name>Zn(2+)</name>
        <dbReference type="ChEBI" id="CHEBI:29105"/>
    </cofactor>
    <text evidence="7">Binds 2 Zn(2+) ions per subunit.</text>
</comment>
<evidence type="ECO:0000313" key="10">
    <source>
        <dbReference type="Proteomes" id="UP000305674"/>
    </source>
</evidence>
<feature type="binding site" evidence="7">
    <location>
        <position position="128"/>
    </location>
    <ligand>
        <name>Zn(2+)</name>
        <dbReference type="ChEBI" id="CHEBI:29105"/>
        <label>2</label>
    </ligand>
</feature>
<dbReference type="InterPro" id="IPR050110">
    <property type="entry name" value="Glyoxalase_II_hydrolase"/>
</dbReference>
<dbReference type="PIRSF" id="PIRSF005457">
    <property type="entry name" value="Glx"/>
    <property type="match status" value="1"/>
</dbReference>
<dbReference type="EC" id="3.1.2.6" evidence="7"/>
<dbReference type="NCBIfam" id="TIGR03413">
    <property type="entry name" value="GSH_gloB"/>
    <property type="match status" value="1"/>
</dbReference>
<dbReference type="GO" id="GO:0046872">
    <property type="term" value="F:metal ion binding"/>
    <property type="evidence" value="ECO:0007669"/>
    <property type="project" value="UniProtKB-KW"/>
</dbReference>
<keyword evidence="5 7" id="KW-0378">Hydrolase</keyword>
<evidence type="ECO:0000256" key="7">
    <source>
        <dbReference type="HAMAP-Rule" id="MF_01374"/>
    </source>
</evidence>